<evidence type="ECO:0000313" key="2">
    <source>
        <dbReference type="EMBL" id="BBD73263.1"/>
    </source>
</evidence>
<keyword evidence="4" id="KW-1185">Reference proteome</keyword>
<dbReference type="PANTHER" id="PTHR12110:SF41">
    <property type="entry name" value="INOSOSE DEHYDRATASE"/>
    <property type="match status" value="1"/>
</dbReference>
<sequence length="271" mass="30933">MLDLPWKLGVISDEISQDFRHSLKVIRELGASHVELRNLWGKNVTELAEGQLSEALAMVKEAGLTVSNVDSPAFKCRIADDESYRKHLTVLRRAVELTKRLDLKFTRIFTFWFERQFEDVTDFLEQRFGPAIDLAASEGVVLVIENEYSCNVGTGAEVRKFLERIKTRWVRTLWDPGNAFFARETPYPRGYQQVRDTVLHVHLKDATVENGHFVWKPIGAGSIDYAGFFEEVKGSSFVLSLETHYRAPSGNPEESTRESFTGMVNLMRELA</sequence>
<dbReference type="SUPFAM" id="SSF51658">
    <property type="entry name" value="Xylose isomerase-like"/>
    <property type="match status" value="1"/>
</dbReference>
<dbReference type="Proteomes" id="UP000276741">
    <property type="component" value="Chromosome"/>
</dbReference>
<dbReference type="GeneID" id="38667146"/>
<dbReference type="KEGG" id="sacd:HS1genome_1652"/>
<evidence type="ECO:0000313" key="4">
    <source>
        <dbReference type="Proteomes" id="UP000276741"/>
    </source>
</evidence>
<gene>
    <name evidence="3" type="ORF">GCM10007116_04200</name>
    <name evidence="2" type="ORF">HS1genome_1652</name>
</gene>
<dbReference type="InterPro" id="IPR013022">
    <property type="entry name" value="Xyl_isomerase-like_TIM-brl"/>
</dbReference>
<dbReference type="PANTHER" id="PTHR12110">
    <property type="entry name" value="HYDROXYPYRUVATE ISOMERASE"/>
    <property type="match status" value="1"/>
</dbReference>
<dbReference type="EMBL" id="AP018553">
    <property type="protein sequence ID" value="BBD73263.1"/>
    <property type="molecule type" value="Genomic_DNA"/>
</dbReference>
<protein>
    <recommendedName>
        <fullName evidence="1">Xylose isomerase-like TIM barrel domain-containing protein</fullName>
    </recommendedName>
</protein>
<dbReference type="RefSeq" id="WP_229768093.1">
    <property type="nucleotide sequence ID" value="NZ_AP018553.1"/>
</dbReference>
<reference evidence="3" key="4">
    <citation type="submission" date="2020-09" db="EMBL/GenBank/DDBJ databases">
        <authorList>
            <person name="Sun Q."/>
            <person name="Ohkuma M."/>
        </authorList>
    </citation>
    <scope>NUCLEOTIDE SEQUENCE</scope>
    <source>
        <strain evidence="3">JCM 31740</strain>
    </source>
</reference>
<name>A0A348B511_9CREN</name>
<reference evidence="2" key="3">
    <citation type="journal article" date="2019" name="BMC Res. Notes">
        <title>Complete genome sequence of the Sulfodiicoccus acidiphilus strain HS-1T, the first crenarchaeon that lacks polB3, isolated from an acidic hot spring in Ohwaku-dani, Hakone, Japan.</title>
        <authorList>
            <person name="Sakai H.D."/>
            <person name="Kurosawa N."/>
        </authorList>
    </citation>
    <scope>NUCLEOTIDE SEQUENCE</scope>
    <source>
        <strain evidence="2">HS-1</strain>
    </source>
</reference>
<dbReference type="InterPro" id="IPR050312">
    <property type="entry name" value="IolE/XylAMocC-like"/>
</dbReference>
<evidence type="ECO:0000259" key="1">
    <source>
        <dbReference type="Pfam" id="PF01261"/>
    </source>
</evidence>
<dbReference type="Gene3D" id="3.20.20.150">
    <property type="entry name" value="Divalent-metal-dependent TIM barrel enzymes"/>
    <property type="match status" value="1"/>
</dbReference>
<proteinExistence type="predicted"/>
<evidence type="ECO:0000313" key="3">
    <source>
        <dbReference type="EMBL" id="GGT89514.1"/>
    </source>
</evidence>
<feature type="domain" description="Xylose isomerase-like TIM barrel" evidence="1">
    <location>
        <begin position="24"/>
        <end position="260"/>
    </location>
</feature>
<dbReference type="Proteomes" id="UP000616143">
    <property type="component" value="Unassembled WGS sequence"/>
</dbReference>
<reference evidence="4" key="2">
    <citation type="submission" date="2018-04" db="EMBL/GenBank/DDBJ databases">
        <title>Complete genome sequence of Sulfodiicoccus acidiphilus strain HS-1.</title>
        <authorList>
            <person name="Sakai H.D."/>
            <person name="Kurosawa N."/>
        </authorList>
    </citation>
    <scope>NUCLEOTIDE SEQUENCE [LARGE SCALE GENOMIC DNA]</scope>
    <source>
        <strain evidence="4">HS-1</strain>
    </source>
</reference>
<reference evidence="3" key="1">
    <citation type="journal article" date="2014" name="Int. J. Syst. Evol. Microbiol.">
        <title>Complete genome sequence of Corynebacterium casei LMG S-19264T (=DSM 44701T), isolated from a smear-ripened cheese.</title>
        <authorList>
            <consortium name="US DOE Joint Genome Institute (JGI-PGF)"/>
            <person name="Walter F."/>
            <person name="Albersmeier A."/>
            <person name="Kalinowski J."/>
            <person name="Ruckert C."/>
        </authorList>
    </citation>
    <scope>NUCLEOTIDE SEQUENCE</scope>
    <source>
        <strain evidence="3">JCM 31740</strain>
    </source>
</reference>
<dbReference type="EMBL" id="BMQS01000003">
    <property type="protein sequence ID" value="GGT89514.1"/>
    <property type="molecule type" value="Genomic_DNA"/>
</dbReference>
<dbReference type="InterPro" id="IPR036237">
    <property type="entry name" value="Xyl_isomerase-like_sf"/>
</dbReference>
<organism evidence="2 4">
    <name type="scientific">Sulfodiicoccus acidiphilus</name>
    <dbReference type="NCBI Taxonomy" id="1670455"/>
    <lineage>
        <taxon>Archaea</taxon>
        <taxon>Thermoproteota</taxon>
        <taxon>Thermoprotei</taxon>
        <taxon>Sulfolobales</taxon>
        <taxon>Sulfolobaceae</taxon>
        <taxon>Sulfodiicoccus</taxon>
    </lineage>
</organism>
<dbReference type="Pfam" id="PF01261">
    <property type="entry name" value="AP_endonuc_2"/>
    <property type="match status" value="1"/>
</dbReference>
<dbReference type="AlphaFoldDB" id="A0A348B511"/>
<accession>A0A348B511</accession>